<gene>
    <name evidence="11" type="ORF">L211DRAFT_858665</name>
</gene>
<dbReference type="EMBL" id="ML121568">
    <property type="protein sequence ID" value="RPB20734.1"/>
    <property type="molecule type" value="Genomic_DNA"/>
</dbReference>
<dbReference type="Gene3D" id="2.60.40.200">
    <property type="entry name" value="Superoxide dismutase, copper/zinc binding domain"/>
    <property type="match status" value="1"/>
</dbReference>
<dbReference type="GO" id="GO:0006801">
    <property type="term" value="P:superoxide metabolic process"/>
    <property type="evidence" value="ECO:0007669"/>
    <property type="project" value="InterPro"/>
</dbReference>
<dbReference type="GO" id="GO:0005507">
    <property type="term" value="F:copper ion binding"/>
    <property type="evidence" value="ECO:0007669"/>
    <property type="project" value="InterPro"/>
</dbReference>
<dbReference type="InterPro" id="IPR006121">
    <property type="entry name" value="HMA_dom"/>
</dbReference>
<evidence type="ECO:0000313" key="12">
    <source>
        <dbReference type="Proteomes" id="UP000267821"/>
    </source>
</evidence>
<dbReference type="Gene3D" id="3.30.70.100">
    <property type="match status" value="1"/>
</dbReference>
<dbReference type="InterPro" id="IPR001424">
    <property type="entry name" value="SOD_Cu_Zn_dom"/>
</dbReference>
<comment type="similarity">
    <text evidence="3">Belongs to the CCS1 family.</text>
</comment>
<keyword evidence="5" id="KW-0963">Cytoplasm</keyword>
<comment type="cofactor">
    <cofactor evidence="1">
        <name>Cu(2+)</name>
        <dbReference type="ChEBI" id="CHEBI:29036"/>
    </cofactor>
</comment>
<evidence type="ECO:0000256" key="1">
    <source>
        <dbReference type="ARBA" id="ARBA00001973"/>
    </source>
</evidence>
<dbReference type="PROSITE" id="PS50846">
    <property type="entry name" value="HMA_2"/>
    <property type="match status" value="1"/>
</dbReference>
<evidence type="ECO:0000313" key="11">
    <source>
        <dbReference type="EMBL" id="RPB20734.1"/>
    </source>
</evidence>
<dbReference type="SUPFAM" id="SSF49329">
    <property type="entry name" value="Cu,Zn superoxide dismutase-like"/>
    <property type="match status" value="1"/>
</dbReference>
<evidence type="ECO:0000259" key="10">
    <source>
        <dbReference type="PROSITE" id="PS50846"/>
    </source>
</evidence>
<dbReference type="GO" id="GO:0005737">
    <property type="term" value="C:cytoplasm"/>
    <property type="evidence" value="ECO:0007669"/>
    <property type="project" value="UniProtKB-SubCell"/>
</dbReference>
<comment type="similarity">
    <text evidence="8">In the C-terminal section; belongs to the Cu-Zn superoxide dismutase family.</text>
</comment>
<evidence type="ECO:0000256" key="3">
    <source>
        <dbReference type="ARBA" id="ARBA00010636"/>
    </source>
</evidence>
<evidence type="ECO:0000256" key="2">
    <source>
        <dbReference type="ARBA" id="ARBA00004496"/>
    </source>
</evidence>
<organism evidence="11 12">
    <name type="scientific">Terfezia boudieri ATCC MYA-4762</name>
    <dbReference type="NCBI Taxonomy" id="1051890"/>
    <lineage>
        <taxon>Eukaryota</taxon>
        <taxon>Fungi</taxon>
        <taxon>Dikarya</taxon>
        <taxon>Ascomycota</taxon>
        <taxon>Pezizomycotina</taxon>
        <taxon>Pezizomycetes</taxon>
        <taxon>Pezizales</taxon>
        <taxon>Pezizaceae</taxon>
        <taxon>Terfezia</taxon>
    </lineage>
</organism>
<dbReference type="InterPro" id="IPR036163">
    <property type="entry name" value="HMA_dom_sf"/>
</dbReference>
<dbReference type="CDD" id="cd00371">
    <property type="entry name" value="HMA"/>
    <property type="match status" value="1"/>
</dbReference>
<evidence type="ECO:0000256" key="8">
    <source>
        <dbReference type="ARBA" id="ARBA00025798"/>
    </source>
</evidence>
<accession>A0A3N4LCY3</accession>
<dbReference type="Pfam" id="PF00080">
    <property type="entry name" value="Sod_Cu"/>
    <property type="match status" value="1"/>
</dbReference>
<keyword evidence="12" id="KW-1185">Reference proteome</keyword>
<dbReference type="InParanoid" id="A0A3N4LCY3"/>
<dbReference type="PANTHER" id="PTHR10003">
    <property type="entry name" value="SUPEROXIDE DISMUTASE CU-ZN -RELATED"/>
    <property type="match status" value="1"/>
</dbReference>
<dbReference type="InterPro" id="IPR036423">
    <property type="entry name" value="SOD-like_Cu/Zn_dom_sf"/>
</dbReference>
<reference evidence="11 12" key="1">
    <citation type="journal article" date="2018" name="Nat. Ecol. Evol.">
        <title>Pezizomycetes genomes reveal the molecular basis of ectomycorrhizal truffle lifestyle.</title>
        <authorList>
            <person name="Murat C."/>
            <person name="Payen T."/>
            <person name="Noel B."/>
            <person name="Kuo A."/>
            <person name="Morin E."/>
            <person name="Chen J."/>
            <person name="Kohler A."/>
            <person name="Krizsan K."/>
            <person name="Balestrini R."/>
            <person name="Da Silva C."/>
            <person name="Montanini B."/>
            <person name="Hainaut M."/>
            <person name="Levati E."/>
            <person name="Barry K.W."/>
            <person name="Belfiori B."/>
            <person name="Cichocki N."/>
            <person name="Clum A."/>
            <person name="Dockter R.B."/>
            <person name="Fauchery L."/>
            <person name="Guy J."/>
            <person name="Iotti M."/>
            <person name="Le Tacon F."/>
            <person name="Lindquist E.A."/>
            <person name="Lipzen A."/>
            <person name="Malagnac F."/>
            <person name="Mello A."/>
            <person name="Molinier V."/>
            <person name="Miyauchi S."/>
            <person name="Poulain J."/>
            <person name="Riccioni C."/>
            <person name="Rubini A."/>
            <person name="Sitrit Y."/>
            <person name="Splivallo R."/>
            <person name="Traeger S."/>
            <person name="Wang M."/>
            <person name="Zifcakova L."/>
            <person name="Wipf D."/>
            <person name="Zambonelli A."/>
            <person name="Paolocci F."/>
            <person name="Nowrousian M."/>
            <person name="Ottonello S."/>
            <person name="Baldrian P."/>
            <person name="Spatafora J.W."/>
            <person name="Henrissat B."/>
            <person name="Nagy L.G."/>
            <person name="Aury J.M."/>
            <person name="Wincker P."/>
            <person name="Grigoriev I.V."/>
            <person name="Bonfante P."/>
            <person name="Martin F.M."/>
        </authorList>
    </citation>
    <scope>NUCLEOTIDE SEQUENCE [LARGE SCALE GENOMIC DNA]</scope>
    <source>
        <strain evidence="11 12">ATCC MYA-4762</strain>
    </source>
</reference>
<evidence type="ECO:0000256" key="5">
    <source>
        <dbReference type="ARBA" id="ARBA00022490"/>
    </source>
</evidence>
<dbReference type="STRING" id="1051890.A0A3N4LCY3"/>
<dbReference type="InterPro" id="IPR024134">
    <property type="entry name" value="SOD_Cu/Zn_/chaperone"/>
</dbReference>
<dbReference type="FunCoup" id="A0A3N4LCY3">
    <property type="interactions" value="262"/>
</dbReference>
<dbReference type="FunFam" id="3.30.70.100:FF:000038">
    <property type="entry name" value="Superoxide dismutase 1 copper chaperone"/>
    <property type="match status" value="1"/>
</dbReference>
<dbReference type="Pfam" id="PF00403">
    <property type="entry name" value="HMA"/>
    <property type="match status" value="1"/>
</dbReference>
<evidence type="ECO:0000256" key="6">
    <source>
        <dbReference type="ARBA" id="ARBA00022723"/>
    </source>
</evidence>
<dbReference type="Proteomes" id="UP000267821">
    <property type="component" value="Unassembled WGS sequence"/>
</dbReference>
<proteinExistence type="inferred from homology"/>
<evidence type="ECO:0000256" key="9">
    <source>
        <dbReference type="ARBA" id="ARBA00032899"/>
    </source>
</evidence>
<name>A0A3N4LCY3_9PEZI</name>
<protein>
    <recommendedName>
        <fullName evidence="4">Superoxide dismutase 1 copper chaperone</fullName>
    </recommendedName>
    <alternativeName>
        <fullName evidence="9">Superoxide dismutase copper chaperone</fullName>
    </alternativeName>
</protein>
<sequence>MISSFQTVFAVHMTCESCVKSITSALTKIPGVENVTCDLETQLVTVNGTAAPSKLVSAIKSTGRDAILRGSGGANTAAVCILETHCPNVPDPVRGLARMVQVSPEVTIIDLTIRGLPAGTYFATIRNCGDISKGAETTGGVWEGDKEEPRGQLGTLEVDSAGIAGVLLEKKIAIWELIGRSMVVSRQNDTKDKEFQENAEDTAVGVIARSAGAWENDKTVCSCSGKTIWDERKDHVVKGMI</sequence>
<comment type="subcellular location">
    <subcellularLocation>
        <location evidence="2">Cytoplasm</location>
    </subcellularLocation>
</comment>
<feature type="domain" description="HMA" evidence="10">
    <location>
        <begin position="4"/>
        <end position="67"/>
    </location>
</feature>
<dbReference type="SUPFAM" id="SSF55008">
    <property type="entry name" value="HMA, heavy metal-associated domain"/>
    <property type="match status" value="1"/>
</dbReference>
<dbReference type="AlphaFoldDB" id="A0A3N4LCY3"/>
<evidence type="ECO:0000256" key="7">
    <source>
        <dbReference type="ARBA" id="ARBA00023157"/>
    </source>
</evidence>
<keyword evidence="6" id="KW-0479">Metal-binding</keyword>
<evidence type="ECO:0000256" key="4">
    <source>
        <dbReference type="ARBA" id="ARBA00016103"/>
    </source>
</evidence>
<keyword evidence="7" id="KW-1015">Disulfide bond</keyword>
<dbReference type="OrthoDB" id="666972at2759"/>